<dbReference type="KEGG" id="vg:9887945"/>
<evidence type="ECO:0000313" key="1">
    <source>
        <dbReference type="EMBL" id="ADO67576.1"/>
    </source>
</evidence>
<dbReference type="Pfam" id="PF05725">
    <property type="entry name" value="FNIP"/>
    <property type="match status" value="3"/>
</dbReference>
<gene>
    <name evidence="1" type="ORF">crov542</name>
</gene>
<dbReference type="InterPro" id="IPR008615">
    <property type="entry name" value="FNIP"/>
</dbReference>
<sequence length="330" mass="39251">MDIIYTSGLYKHLVDNTNSIIINKNNINVLEDDSSMLLTTVIFNDNFNEKIDNVKFPDSITSIIFGLEFNQSLDNVRWPKLLKYLHFSYYFEESFDFIPESVECLSIEENHVLSFLNLPFNLKEIKINFAHNKIKKLDEYNTNYDLYKKALPSYLSNIKIILNNEIYTHFVGDYTHTFDDTTSIEINKNNINVLYNKSSMSLTTLIFSDTFNEQIETFKFPDSITSIIFGWNFNQSLENVSWPKSLKYVHFCYYFDWSLDFLPTSLEYLSIEYNYGLDSMYFKNLPKNLKKLRINFQRDRITSWDEHDFYYDRYKEALPAHLSNVEIIIN</sequence>
<organismHost>
    <name type="scientific">Cafeteria roenbergensis</name>
    <name type="common">Marine flagellate</name>
    <dbReference type="NCBI Taxonomy" id="33653"/>
</organismHost>
<proteinExistence type="predicted"/>
<accession>E3T5W3</accession>
<dbReference type="EMBL" id="GU244497">
    <property type="protein sequence ID" value="ADO67576.1"/>
    <property type="molecule type" value="Genomic_DNA"/>
</dbReference>
<dbReference type="Proteomes" id="UP000029781">
    <property type="component" value="Segment"/>
</dbReference>
<name>E3T5W3_CROVB</name>
<dbReference type="RefSeq" id="YP_003970175.1">
    <property type="nucleotide sequence ID" value="NC_014637.1"/>
</dbReference>
<dbReference type="SUPFAM" id="SSF52058">
    <property type="entry name" value="L domain-like"/>
    <property type="match status" value="1"/>
</dbReference>
<protein>
    <submittedName>
        <fullName evidence="1">Uncharacterized protein</fullName>
    </submittedName>
</protein>
<reference evidence="1 2" key="1">
    <citation type="journal article" date="2010" name="Proc. Natl. Acad. Sci. U.S.A.">
        <title>Giant virus with a remarkable complement of genes infects marine zooplankton.</title>
        <authorList>
            <person name="Fischer M.G."/>
            <person name="Allen M.J."/>
            <person name="Wilson W.H."/>
            <person name="Suttle C.A."/>
        </authorList>
    </citation>
    <scope>NUCLEOTIDE SEQUENCE [LARGE SCALE GENOMIC DNA]</scope>
    <source>
        <strain evidence="1 2">BV-PW1</strain>
    </source>
</reference>
<dbReference type="GeneID" id="9887945"/>
<dbReference type="Gene3D" id="3.80.10.10">
    <property type="entry name" value="Ribonuclease Inhibitor"/>
    <property type="match status" value="1"/>
</dbReference>
<dbReference type="PANTHER" id="PTHR32134">
    <property type="entry name" value="FNIP REPEAT-CONTAINING PROTEIN"/>
    <property type="match status" value="1"/>
</dbReference>
<evidence type="ECO:0000313" key="2">
    <source>
        <dbReference type="Proteomes" id="UP000029781"/>
    </source>
</evidence>
<dbReference type="InterPro" id="IPR032675">
    <property type="entry name" value="LRR_dom_sf"/>
</dbReference>
<keyword evidence="2" id="KW-1185">Reference proteome</keyword>
<dbReference type="InterPro" id="IPR051251">
    <property type="entry name" value="STK_FNIP-Repeat"/>
</dbReference>
<dbReference type="SMR" id="E3T5W3"/>
<dbReference type="PANTHER" id="PTHR32134:SF169">
    <property type="entry name" value="FNIP REPEAT-CONTAINING PROTEIN-RELATED"/>
    <property type="match status" value="1"/>
</dbReference>
<organism evidence="1 2">
    <name type="scientific">Cafeteria roenbergensis virus (strain BV-PW1)</name>
    <name type="common">CroV</name>
    <dbReference type="NCBI Taxonomy" id="693272"/>
    <lineage>
        <taxon>Viruses</taxon>
        <taxon>Varidnaviria</taxon>
        <taxon>Bamfordvirae</taxon>
        <taxon>Nucleocytoviricota</taxon>
        <taxon>Megaviricetes</taxon>
        <taxon>Imitervirales</taxon>
        <taxon>Mimiviridae</taxon>
        <taxon>Aliimimivirinae</taxon>
        <taxon>Rheavirus</taxon>
        <taxon>Rheavirus sinusmexicani</taxon>
    </lineage>
</organism>